<gene>
    <name evidence="1" type="ORF">AVEN_256591_1</name>
</gene>
<comment type="caution">
    <text evidence="1">The sequence shown here is derived from an EMBL/GenBank/DDBJ whole genome shotgun (WGS) entry which is preliminary data.</text>
</comment>
<name>A0A4Y2LIY1_ARAVE</name>
<organism evidence="1 2">
    <name type="scientific">Araneus ventricosus</name>
    <name type="common">Orbweaver spider</name>
    <name type="synonym">Epeira ventricosa</name>
    <dbReference type="NCBI Taxonomy" id="182803"/>
    <lineage>
        <taxon>Eukaryota</taxon>
        <taxon>Metazoa</taxon>
        <taxon>Ecdysozoa</taxon>
        <taxon>Arthropoda</taxon>
        <taxon>Chelicerata</taxon>
        <taxon>Arachnida</taxon>
        <taxon>Araneae</taxon>
        <taxon>Araneomorphae</taxon>
        <taxon>Entelegynae</taxon>
        <taxon>Araneoidea</taxon>
        <taxon>Araneidae</taxon>
        <taxon>Araneus</taxon>
    </lineage>
</organism>
<keyword evidence="2" id="KW-1185">Reference proteome</keyword>
<proteinExistence type="predicted"/>
<protein>
    <submittedName>
        <fullName evidence="1">Uncharacterized protein</fullName>
    </submittedName>
</protein>
<dbReference type="Proteomes" id="UP000499080">
    <property type="component" value="Unassembled WGS sequence"/>
</dbReference>
<dbReference type="EMBL" id="BGPR01005940">
    <property type="protein sequence ID" value="GBN14721.1"/>
    <property type="molecule type" value="Genomic_DNA"/>
</dbReference>
<reference evidence="1 2" key="1">
    <citation type="journal article" date="2019" name="Sci. Rep.">
        <title>Orb-weaving spider Araneus ventricosus genome elucidates the spidroin gene catalogue.</title>
        <authorList>
            <person name="Kono N."/>
            <person name="Nakamura H."/>
            <person name="Ohtoshi R."/>
            <person name="Moran D.A.P."/>
            <person name="Shinohara A."/>
            <person name="Yoshida Y."/>
            <person name="Fujiwara M."/>
            <person name="Mori M."/>
            <person name="Tomita M."/>
            <person name="Arakawa K."/>
        </authorList>
    </citation>
    <scope>NUCLEOTIDE SEQUENCE [LARGE SCALE GENOMIC DNA]</scope>
</reference>
<dbReference type="AlphaFoldDB" id="A0A4Y2LIY1"/>
<sequence length="98" mass="11473">MCALPVRSRHAWSHLCQSTFWMRDPIGGRSSIPIRSAGNFTKLFWAQLQMDRVELKFEVADFLPKNALNLPITIDVGIPKCHWKRLSHQKLLDQWEEE</sequence>
<accession>A0A4Y2LIY1</accession>
<evidence type="ECO:0000313" key="1">
    <source>
        <dbReference type="EMBL" id="GBN14721.1"/>
    </source>
</evidence>
<evidence type="ECO:0000313" key="2">
    <source>
        <dbReference type="Proteomes" id="UP000499080"/>
    </source>
</evidence>